<evidence type="ECO:0000256" key="9">
    <source>
        <dbReference type="SAM" id="MobiDB-lite"/>
    </source>
</evidence>
<dbReference type="eggNOG" id="COG0443">
    <property type="taxonomic scope" value="Bacteria"/>
</dbReference>
<sequence length="629" mass="67875">MAKAVGIDLGTTNSVISVMEGGRPEVIVNAEGARTTPSVVAYKGDERLVGQIARRQAALNPGATLFEVKRFIGRRWDEVREEAGRSPFKVKEGPGGSVRIEVNGQDLAPEQVSAEVLRKMVADASAKLGTSIKDVVITVPAYFDNSQREATRQAGEIAGLNVLRVINEPTAAALAYGLERKGNETILVFDLGGGTFDVTILELGDGVFEVKSTSGDTHLGGADFDQRIVDWLAGEFQKEHNFDLRKDKQALQRLIEASEKAKIDLSSASETTISLPFITFDPETRTPMHLERTLSRAKFEELTADLLRRVREPVQRALDDAKLDKSGIDEVILVGGSTRIPAVKRIVQDIIGKTPNESVNPDEAVALGAAVQAGIIQGDSSLGDIVLVDVTPLTMGVEVKGGMIAPMITRNTTVPAKKTEIYTTAENNQPGVEINVLQGERPMASDNKSLGRFKLEGIPPMPAGRPQIEVTFDIDANGILNVSAREKTSGKEASIRIENTTTLDKGDVERMVQEAEQNAAADKQRREKVEKRNNLDSLRVQALGQIEENASAPQDAKDKLKAAADEAEEAVRSDDDAKITSAQKNLEEELRTFMTANQAGQEGGQPQAGAQGQPKADDDVIDADFKPAE</sequence>
<accession>H8GTT1</accession>
<feature type="compositionally biased region" description="Low complexity" evidence="9">
    <location>
        <begin position="596"/>
        <end position="614"/>
    </location>
</feature>
<dbReference type="PROSITE" id="PS01036">
    <property type="entry name" value="HSP70_3"/>
    <property type="match status" value="1"/>
</dbReference>
<dbReference type="FunFam" id="3.90.640.10:FF:000003">
    <property type="entry name" value="Molecular chaperone DnaK"/>
    <property type="match status" value="1"/>
</dbReference>
<dbReference type="FunFam" id="3.30.420.40:FF:000004">
    <property type="entry name" value="Molecular chaperone DnaK"/>
    <property type="match status" value="1"/>
</dbReference>
<dbReference type="CDD" id="cd10234">
    <property type="entry name" value="ASKHA_NBD_HSP70_DnaK-like"/>
    <property type="match status" value="1"/>
</dbReference>
<feature type="region of interest" description="Disordered" evidence="9">
    <location>
        <begin position="593"/>
        <end position="629"/>
    </location>
</feature>
<feature type="modified residue" description="Phosphothreonine; by autocatalysis" evidence="7">
    <location>
        <position position="195"/>
    </location>
</feature>
<dbReference type="SUPFAM" id="SSF100920">
    <property type="entry name" value="Heat shock protein 70kD (HSP70), peptide-binding domain"/>
    <property type="match status" value="1"/>
</dbReference>
<organism evidence="10 11">
    <name type="scientific">Deinococcus gobiensis (strain DSM 21396 / JCM 16679 / CGMCC 1.7299 / I-0)</name>
    <dbReference type="NCBI Taxonomy" id="745776"/>
    <lineage>
        <taxon>Bacteria</taxon>
        <taxon>Thermotogati</taxon>
        <taxon>Deinococcota</taxon>
        <taxon>Deinococci</taxon>
        <taxon>Deinococcales</taxon>
        <taxon>Deinococcaceae</taxon>
        <taxon>Deinococcus</taxon>
    </lineage>
</organism>
<dbReference type="OrthoDB" id="9766019at2"/>
<proteinExistence type="evidence at transcript level"/>
<dbReference type="HAMAP" id="MF_00332">
    <property type="entry name" value="DnaK"/>
    <property type="match status" value="1"/>
</dbReference>
<dbReference type="STRING" id="745776.DGo_CA2644"/>
<feature type="compositionally biased region" description="Basic and acidic residues" evidence="9">
    <location>
        <begin position="615"/>
        <end position="629"/>
    </location>
</feature>
<evidence type="ECO:0000256" key="2">
    <source>
        <dbReference type="ARBA" id="ARBA00022553"/>
    </source>
</evidence>
<feature type="region of interest" description="Disordered" evidence="9">
    <location>
        <begin position="546"/>
        <end position="579"/>
    </location>
</feature>
<keyword evidence="3 7" id="KW-0547">Nucleotide-binding</keyword>
<dbReference type="GO" id="GO:0005524">
    <property type="term" value="F:ATP binding"/>
    <property type="evidence" value="ECO:0007669"/>
    <property type="project" value="UniProtKB-UniRule"/>
</dbReference>
<protein>
    <recommendedName>
        <fullName evidence="7">Chaperone protein DnaK</fullName>
    </recommendedName>
    <alternativeName>
        <fullName evidence="7">HSP70</fullName>
    </alternativeName>
    <alternativeName>
        <fullName evidence="7">Heat shock 70 kDa protein</fullName>
    </alternativeName>
    <alternativeName>
        <fullName evidence="7">Heat shock protein 70</fullName>
    </alternativeName>
</protein>
<reference evidence="10 11" key="1">
    <citation type="journal article" date="2012" name="PLoS ONE">
        <title>Genome sequence and transcriptome analysis of the radioresistant bacterium Deinococcus gobiensis: insights into the extreme environmental adaptations.</title>
        <authorList>
            <person name="Yuan M."/>
            <person name="Chen M."/>
            <person name="Zhang W."/>
            <person name="Lu W."/>
            <person name="Wang J."/>
            <person name="Yang M."/>
            <person name="Zhao P."/>
            <person name="Tang R."/>
            <person name="Li X."/>
            <person name="Hao Y."/>
            <person name="Zhou Z."/>
            <person name="Zhan Y."/>
            <person name="Yu H."/>
            <person name="Teng C."/>
            <person name="Yan Y."/>
            <person name="Ping S."/>
            <person name="Wang Y."/>
            <person name="Lin M."/>
        </authorList>
    </citation>
    <scope>NUCLEOTIDE SEQUENCE [LARGE SCALE GENOMIC DNA]</scope>
    <source>
        <strain evidence="10 11">I-0</strain>
    </source>
</reference>
<keyword evidence="5 7" id="KW-0346">Stress response</keyword>
<dbReference type="GO" id="GO:0140662">
    <property type="term" value="F:ATP-dependent protein folding chaperone"/>
    <property type="evidence" value="ECO:0007669"/>
    <property type="project" value="InterPro"/>
</dbReference>
<dbReference type="NCBIfam" id="NF001413">
    <property type="entry name" value="PRK00290.1"/>
    <property type="match status" value="1"/>
</dbReference>
<keyword evidence="4 7" id="KW-0067">ATP-binding</keyword>
<dbReference type="PATRIC" id="fig|745776.4.peg.2710"/>
<dbReference type="GO" id="GO:0051082">
    <property type="term" value="F:unfolded protein binding"/>
    <property type="evidence" value="ECO:0007669"/>
    <property type="project" value="InterPro"/>
</dbReference>
<keyword evidence="6 7" id="KW-0143">Chaperone</keyword>
<dbReference type="PROSITE" id="PS00329">
    <property type="entry name" value="HSP70_2"/>
    <property type="match status" value="1"/>
</dbReference>
<dbReference type="InterPro" id="IPR013126">
    <property type="entry name" value="Hsp_70_fam"/>
</dbReference>
<comment type="similarity">
    <text evidence="1 7 8">Belongs to the heat shock protein 70 family.</text>
</comment>
<keyword evidence="2 7" id="KW-0597">Phosphoprotein</keyword>
<evidence type="ECO:0000256" key="1">
    <source>
        <dbReference type="ARBA" id="ARBA00007381"/>
    </source>
</evidence>
<evidence type="ECO:0000256" key="5">
    <source>
        <dbReference type="ARBA" id="ARBA00023016"/>
    </source>
</evidence>
<dbReference type="Pfam" id="PF00012">
    <property type="entry name" value="HSP70"/>
    <property type="match status" value="1"/>
</dbReference>
<evidence type="ECO:0000256" key="4">
    <source>
        <dbReference type="ARBA" id="ARBA00022840"/>
    </source>
</evidence>
<dbReference type="AlphaFoldDB" id="H8GTT1"/>
<dbReference type="Gene3D" id="3.90.640.10">
    <property type="entry name" value="Actin, Chain A, domain 4"/>
    <property type="match status" value="1"/>
</dbReference>
<dbReference type="PRINTS" id="PR00301">
    <property type="entry name" value="HEATSHOCK70"/>
</dbReference>
<dbReference type="InterPro" id="IPR043129">
    <property type="entry name" value="ATPase_NBD"/>
</dbReference>
<evidence type="ECO:0000313" key="10">
    <source>
        <dbReference type="EMBL" id="AFD26571.1"/>
    </source>
</evidence>
<dbReference type="HOGENOM" id="CLU_005965_2_1_0"/>
<dbReference type="PANTHER" id="PTHR19375">
    <property type="entry name" value="HEAT SHOCK PROTEIN 70KDA"/>
    <property type="match status" value="1"/>
</dbReference>
<dbReference type="Gene3D" id="3.30.420.40">
    <property type="match status" value="2"/>
</dbReference>
<feature type="compositionally biased region" description="Basic and acidic residues" evidence="9">
    <location>
        <begin position="555"/>
        <end position="578"/>
    </location>
</feature>
<evidence type="ECO:0000256" key="7">
    <source>
        <dbReference type="HAMAP-Rule" id="MF_00332"/>
    </source>
</evidence>
<dbReference type="Proteomes" id="UP000007575">
    <property type="component" value="Chromosome"/>
</dbReference>
<dbReference type="NCBIfam" id="TIGR02350">
    <property type="entry name" value="prok_dnaK"/>
    <property type="match status" value="1"/>
</dbReference>
<dbReference type="EMBL" id="CP002191">
    <property type="protein sequence ID" value="AFD26571.1"/>
    <property type="molecule type" value="Genomic_DNA"/>
</dbReference>
<dbReference type="InterPro" id="IPR029047">
    <property type="entry name" value="HSP70_peptide-bd_sf"/>
</dbReference>
<dbReference type="PROSITE" id="PS00297">
    <property type="entry name" value="HSP70_1"/>
    <property type="match status" value="1"/>
</dbReference>
<dbReference type="InterPro" id="IPR018181">
    <property type="entry name" value="Heat_shock_70_CS"/>
</dbReference>
<dbReference type="FunFam" id="2.60.34.10:FF:000014">
    <property type="entry name" value="Chaperone protein DnaK HSP70"/>
    <property type="match status" value="1"/>
</dbReference>
<dbReference type="KEGG" id="dgo:DGo_CA2644"/>
<evidence type="ECO:0000256" key="8">
    <source>
        <dbReference type="RuleBase" id="RU003322"/>
    </source>
</evidence>
<dbReference type="InterPro" id="IPR012725">
    <property type="entry name" value="Chaperone_DnaK"/>
</dbReference>
<evidence type="ECO:0000313" key="11">
    <source>
        <dbReference type="Proteomes" id="UP000007575"/>
    </source>
</evidence>
<dbReference type="RefSeq" id="WP_014686051.1">
    <property type="nucleotide sequence ID" value="NC_017790.1"/>
</dbReference>
<name>H8GTT1_DEIGI</name>
<keyword evidence="11" id="KW-1185">Reference proteome</keyword>
<gene>
    <name evidence="7 10" type="primary">dnaK</name>
    <name evidence="10" type="ordered locus">DGo_CA2644</name>
</gene>
<comment type="induction">
    <text evidence="7">By stress conditions e.g. heat shock.</text>
</comment>
<comment type="function">
    <text evidence="7">Acts as a chaperone.</text>
</comment>
<dbReference type="SUPFAM" id="SSF53067">
    <property type="entry name" value="Actin-like ATPase domain"/>
    <property type="match status" value="2"/>
</dbReference>
<dbReference type="Gene3D" id="2.60.34.10">
    <property type="entry name" value="Substrate Binding Domain Of DNAk, Chain A, domain 1"/>
    <property type="match status" value="1"/>
</dbReference>
<evidence type="ECO:0000256" key="3">
    <source>
        <dbReference type="ARBA" id="ARBA00022741"/>
    </source>
</evidence>
<evidence type="ECO:0000256" key="6">
    <source>
        <dbReference type="ARBA" id="ARBA00023186"/>
    </source>
</evidence>